<organism evidence="1">
    <name type="scientific">Arundo donax</name>
    <name type="common">Giant reed</name>
    <name type="synonym">Donax arundinaceus</name>
    <dbReference type="NCBI Taxonomy" id="35708"/>
    <lineage>
        <taxon>Eukaryota</taxon>
        <taxon>Viridiplantae</taxon>
        <taxon>Streptophyta</taxon>
        <taxon>Embryophyta</taxon>
        <taxon>Tracheophyta</taxon>
        <taxon>Spermatophyta</taxon>
        <taxon>Magnoliopsida</taxon>
        <taxon>Liliopsida</taxon>
        <taxon>Poales</taxon>
        <taxon>Poaceae</taxon>
        <taxon>PACMAD clade</taxon>
        <taxon>Arundinoideae</taxon>
        <taxon>Arundineae</taxon>
        <taxon>Arundo</taxon>
    </lineage>
</organism>
<protein>
    <submittedName>
        <fullName evidence="1">Uncharacterized protein</fullName>
    </submittedName>
</protein>
<reference evidence="1" key="1">
    <citation type="submission" date="2014-09" db="EMBL/GenBank/DDBJ databases">
        <authorList>
            <person name="Magalhaes I.L.F."/>
            <person name="Oliveira U."/>
            <person name="Santos F.R."/>
            <person name="Vidigal T.H.D.A."/>
            <person name="Brescovit A.D."/>
            <person name="Santos A.J."/>
        </authorList>
    </citation>
    <scope>NUCLEOTIDE SEQUENCE</scope>
    <source>
        <tissue evidence="1">Shoot tissue taken approximately 20 cm above the soil surface</tissue>
    </source>
</reference>
<sequence>MAQNKILHPINEIYEGLQEAGFVDFLNCIWSKAKDPKKNMATDYFYFNDRTDVTLAKRLGEMTEPESEIRC</sequence>
<dbReference type="AlphaFoldDB" id="A0A0A9F6R5"/>
<name>A0A0A9F6R5_ARUDO</name>
<dbReference type="EMBL" id="GBRH01192060">
    <property type="protein sequence ID" value="JAE05836.1"/>
    <property type="molecule type" value="Transcribed_RNA"/>
</dbReference>
<accession>A0A0A9F6R5</accession>
<evidence type="ECO:0000313" key="1">
    <source>
        <dbReference type="EMBL" id="JAE05836.1"/>
    </source>
</evidence>
<reference evidence="1" key="2">
    <citation type="journal article" date="2015" name="Data Brief">
        <title>Shoot transcriptome of the giant reed, Arundo donax.</title>
        <authorList>
            <person name="Barrero R.A."/>
            <person name="Guerrero F.D."/>
            <person name="Moolhuijzen P."/>
            <person name="Goolsby J.A."/>
            <person name="Tidwell J."/>
            <person name="Bellgard S.E."/>
            <person name="Bellgard M.I."/>
        </authorList>
    </citation>
    <scope>NUCLEOTIDE SEQUENCE</scope>
    <source>
        <tissue evidence="1">Shoot tissue taken approximately 20 cm above the soil surface</tissue>
    </source>
</reference>
<proteinExistence type="predicted"/>